<name>A0A383RIK0_PAEAL</name>
<evidence type="ECO:0000313" key="1">
    <source>
        <dbReference type="EMBL" id="SYX86324.1"/>
    </source>
</evidence>
<dbReference type="Proteomes" id="UP000304148">
    <property type="component" value="Chromosome"/>
</dbReference>
<accession>A0A383RIK0</accession>
<reference evidence="2" key="1">
    <citation type="submission" date="2018-08" db="EMBL/GenBank/DDBJ databases">
        <authorList>
            <person name="Chevrot R."/>
        </authorList>
    </citation>
    <scope>NUCLEOTIDE SEQUENCE [LARGE SCALE GENOMIC DNA]</scope>
</reference>
<dbReference type="InterPro" id="IPR011856">
    <property type="entry name" value="tRNA_endonuc-like_dom_sf"/>
</dbReference>
<dbReference type="SUPFAM" id="SSF52980">
    <property type="entry name" value="Restriction endonuclease-like"/>
    <property type="match status" value="1"/>
</dbReference>
<dbReference type="InterPro" id="IPR011335">
    <property type="entry name" value="Restrct_endonuc-II-like"/>
</dbReference>
<dbReference type="GO" id="GO:0003676">
    <property type="term" value="F:nucleic acid binding"/>
    <property type="evidence" value="ECO:0007669"/>
    <property type="project" value="InterPro"/>
</dbReference>
<dbReference type="Gene3D" id="3.40.1350.10">
    <property type="match status" value="1"/>
</dbReference>
<gene>
    <name evidence="1" type="ORF">PBLR_14746</name>
</gene>
<evidence type="ECO:0000313" key="2">
    <source>
        <dbReference type="Proteomes" id="UP000304148"/>
    </source>
</evidence>
<organism evidence="1 2">
    <name type="scientific">Paenibacillus alvei</name>
    <name type="common">Bacillus alvei</name>
    <dbReference type="NCBI Taxonomy" id="44250"/>
    <lineage>
        <taxon>Bacteria</taxon>
        <taxon>Bacillati</taxon>
        <taxon>Bacillota</taxon>
        <taxon>Bacilli</taxon>
        <taxon>Bacillales</taxon>
        <taxon>Paenibacillaceae</taxon>
        <taxon>Paenibacillus</taxon>
    </lineage>
</organism>
<proteinExistence type="predicted"/>
<dbReference type="AlphaFoldDB" id="A0A383RIK0"/>
<protein>
    <submittedName>
        <fullName evidence="1">Uncharacterized protein</fullName>
    </submittedName>
</protein>
<sequence length="48" mass="6108">MKDKLLEERVLEKFEIEREYWKRRSINWATVIEEEIHKTMVRNIKLYL</sequence>
<dbReference type="EMBL" id="LS992241">
    <property type="protein sequence ID" value="SYX86324.1"/>
    <property type="molecule type" value="Genomic_DNA"/>
</dbReference>